<dbReference type="PROSITE" id="PS51375">
    <property type="entry name" value="PPR"/>
    <property type="match status" value="1"/>
</dbReference>
<comment type="similarity">
    <text evidence="1">Belongs to the PPR family. P subfamily.</text>
</comment>
<proteinExistence type="inferred from homology"/>
<name>A0A6A4LV23_9ERIC</name>
<dbReference type="Proteomes" id="UP000428333">
    <property type="component" value="Linkage Group LG04"/>
</dbReference>
<dbReference type="AlphaFoldDB" id="A0A6A4LV23"/>
<evidence type="ECO:0000256" key="2">
    <source>
        <dbReference type="ARBA" id="ARBA00022737"/>
    </source>
</evidence>
<dbReference type="OrthoDB" id="1890565at2759"/>
<dbReference type="InterPro" id="IPR002885">
    <property type="entry name" value="PPR_rpt"/>
</dbReference>
<dbReference type="EMBL" id="QEFC01000934">
    <property type="protein sequence ID" value="KAE9461875.1"/>
    <property type="molecule type" value="Genomic_DNA"/>
</dbReference>
<protein>
    <recommendedName>
        <fullName evidence="6">Pentacotripeptide-repeat region of PRORP domain-containing protein</fullName>
    </recommendedName>
</protein>
<comment type="caution">
    <text evidence="4">The sequence shown here is derived from an EMBL/GenBank/DDBJ whole genome shotgun (WGS) entry which is preliminary data.</text>
</comment>
<organism evidence="4 5">
    <name type="scientific">Rhododendron williamsianum</name>
    <dbReference type="NCBI Taxonomy" id="262921"/>
    <lineage>
        <taxon>Eukaryota</taxon>
        <taxon>Viridiplantae</taxon>
        <taxon>Streptophyta</taxon>
        <taxon>Embryophyta</taxon>
        <taxon>Tracheophyta</taxon>
        <taxon>Spermatophyta</taxon>
        <taxon>Magnoliopsida</taxon>
        <taxon>eudicotyledons</taxon>
        <taxon>Gunneridae</taxon>
        <taxon>Pentapetalae</taxon>
        <taxon>asterids</taxon>
        <taxon>Ericales</taxon>
        <taxon>Ericaceae</taxon>
        <taxon>Ericoideae</taxon>
        <taxon>Rhodoreae</taxon>
        <taxon>Rhododendron</taxon>
    </lineage>
</organism>
<keyword evidence="5" id="KW-1185">Reference proteome</keyword>
<dbReference type="NCBIfam" id="TIGR00756">
    <property type="entry name" value="PPR"/>
    <property type="match status" value="5"/>
</dbReference>
<evidence type="ECO:0000256" key="3">
    <source>
        <dbReference type="PROSITE-ProRule" id="PRU00708"/>
    </source>
</evidence>
<keyword evidence="2" id="KW-0677">Repeat</keyword>
<dbReference type="Pfam" id="PF01535">
    <property type="entry name" value="PPR"/>
    <property type="match status" value="7"/>
</dbReference>
<dbReference type="Pfam" id="PF13041">
    <property type="entry name" value="PPR_2"/>
    <property type="match status" value="1"/>
</dbReference>
<dbReference type="InterPro" id="IPR011990">
    <property type="entry name" value="TPR-like_helical_dom_sf"/>
</dbReference>
<sequence>MDERQRLKGYEVYASLLNCYADEKSVEKAESVMQKLGDMGFDRSPFCYNILLNLYCRIGSREKVDSLMHEMEEKGCCNEYTFAILSSAYAAASDSDGIDGIVEKIESYPRVMMNYSYAIAADGYLKVGQLDRALEMLKKLEGHIATEKRKSILFPILLTLYTKTGNKDELYRIWNLYKENVKIYNKGYLTMVSSLSKFNDIEGAEKIFKEWKSRGLSYDFRIPNFLIDAYSRNGHLGKAEALLHNGIQKGGNPDGTTWYYLTGGYILDNQVPKAAEALKKAIMVLSPRLRLSKDTLVTCLEYLEGKGDVDRAEEFISLLRTEGLFSAAVRFAVQKISPVGDPRDSVVPVLDQWVQEGRFLDRTQLRLIIKELKVYSASNTPLSVYIVADQEEATNQPELAHQQVKAHPGTRKMVDKISQWMSDKRYIPLSNADAATRLLLIFRVHGLEQAEKYFNNLHKELKGFEVYTALLNCYAEEKSVEKAESFTQQLRDMGFDRTPLCYNILLNLYYHIGSREKLDSLMHEMEEEGCYDDHTLAIRLSAYASASDSDGIDSIVEKMESDPRVIMKGSTYAIAADGYFKVGQLDRALEMLKNWRDV</sequence>
<dbReference type="GO" id="GO:0003729">
    <property type="term" value="F:mRNA binding"/>
    <property type="evidence" value="ECO:0007669"/>
    <property type="project" value="UniProtKB-ARBA"/>
</dbReference>
<gene>
    <name evidence="4" type="ORF">C3L33_06233</name>
</gene>
<feature type="non-terminal residue" evidence="4">
    <location>
        <position position="1"/>
    </location>
</feature>
<evidence type="ECO:0008006" key="6">
    <source>
        <dbReference type="Google" id="ProtNLM"/>
    </source>
</evidence>
<accession>A0A6A4LV23</accession>
<evidence type="ECO:0000313" key="4">
    <source>
        <dbReference type="EMBL" id="KAE9461875.1"/>
    </source>
</evidence>
<reference evidence="4 5" key="1">
    <citation type="journal article" date="2019" name="Genome Biol. Evol.">
        <title>The Rhododendron genome and chromosomal organization provide insight into shared whole-genome duplications across the heath family (Ericaceae).</title>
        <authorList>
            <person name="Soza V.L."/>
            <person name="Lindsley D."/>
            <person name="Waalkes A."/>
            <person name="Ramage E."/>
            <person name="Patwardhan R.P."/>
            <person name="Burton J.N."/>
            <person name="Adey A."/>
            <person name="Kumar A."/>
            <person name="Qiu R."/>
            <person name="Shendure J."/>
            <person name="Hall B."/>
        </authorList>
    </citation>
    <scope>NUCLEOTIDE SEQUENCE [LARGE SCALE GENOMIC DNA]</scope>
    <source>
        <strain evidence="4">RSF 1966-606</strain>
    </source>
</reference>
<dbReference type="PANTHER" id="PTHR45717">
    <property type="entry name" value="OS12G0527900 PROTEIN"/>
    <property type="match status" value="1"/>
</dbReference>
<evidence type="ECO:0000256" key="1">
    <source>
        <dbReference type="ARBA" id="ARBA00007626"/>
    </source>
</evidence>
<feature type="repeat" description="PPR" evidence="3">
    <location>
        <begin position="44"/>
        <end position="78"/>
    </location>
</feature>
<dbReference type="PANTHER" id="PTHR45717:SF57">
    <property type="entry name" value="PENTACOTRIPEPTIDE-REPEAT REGION OF PRORP DOMAIN-CONTAINING PROTEIN"/>
    <property type="match status" value="1"/>
</dbReference>
<dbReference type="Gene3D" id="1.25.40.10">
    <property type="entry name" value="Tetratricopeptide repeat domain"/>
    <property type="match status" value="3"/>
</dbReference>
<dbReference type="GO" id="GO:0005739">
    <property type="term" value="C:mitochondrion"/>
    <property type="evidence" value="ECO:0007669"/>
    <property type="project" value="TreeGrafter"/>
</dbReference>
<evidence type="ECO:0000313" key="5">
    <source>
        <dbReference type="Proteomes" id="UP000428333"/>
    </source>
</evidence>